<dbReference type="InterPro" id="IPR001647">
    <property type="entry name" value="HTH_TetR"/>
</dbReference>
<dbReference type="PROSITE" id="PS50977">
    <property type="entry name" value="HTH_TETR_2"/>
    <property type="match status" value="1"/>
</dbReference>
<keyword evidence="1 2" id="KW-0238">DNA-binding</keyword>
<protein>
    <submittedName>
        <fullName evidence="4">TetR family transcriptional regulator</fullName>
    </submittedName>
</protein>
<proteinExistence type="predicted"/>
<dbReference type="InterPro" id="IPR050109">
    <property type="entry name" value="HTH-type_TetR-like_transc_reg"/>
</dbReference>
<gene>
    <name evidence="4" type="ORF">GCM10023321_42370</name>
</gene>
<dbReference type="Gene3D" id="1.10.357.10">
    <property type="entry name" value="Tetracycline Repressor, domain 2"/>
    <property type="match status" value="1"/>
</dbReference>
<dbReference type="SUPFAM" id="SSF48498">
    <property type="entry name" value="Tetracyclin repressor-like, C-terminal domain"/>
    <property type="match status" value="1"/>
</dbReference>
<dbReference type="EMBL" id="BAABJP010000020">
    <property type="protein sequence ID" value="GAA5160186.1"/>
    <property type="molecule type" value="Genomic_DNA"/>
</dbReference>
<dbReference type="InterPro" id="IPR036271">
    <property type="entry name" value="Tet_transcr_reg_TetR-rel_C_sf"/>
</dbReference>
<dbReference type="Pfam" id="PF17920">
    <property type="entry name" value="TetR_C_16"/>
    <property type="match status" value="1"/>
</dbReference>
<dbReference type="Proteomes" id="UP001428817">
    <property type="component" value="Unassembled WGS sequence"/>
</dbReference>
<dbReference type="PANTHER" id="PTHR30055">
    <property type="entry name" value="HTH-TYPE TRANSCRIPTIONAL REGULATOR RUTR"/>
    <property type="match status" value="1"/>
</dbReference>
<dbReference type="InterPro" id="IPR009057">
    <property type="entry name" value="Homeodomain-like_sf"/>
</dbReference>
<sequence length="184" mass="19479">MPFTHRSEASRTAILTAARRLLAERGYQGATIRAVAAEAGIDPSMVMRYYGNKDGLFAAAVDLDLRLPDPTDWPRAEVGARLARHVVAGWEHGAVVVLLRSAGTNKAAAEALRNVLDGQLEGFVARLVGPGPPARRRAGLLAGQLLGVALCRHVLELDAVAAMDGDALAATLAPVVQHYLFGEL</sequence>
<name>A0ABP9QDM1_9PSEU</name>
<evidence type="ECO:0000259" key="3">
    <source>
        <dbReference type="PROSITE" id="PS50977"/>
    </source>
</evidence>
<dbReference type="RefSeq" id="WP_185060395.1">
    <property type="nucleotide sequence ID" value="NZ_BAABJP010000020.1"/>
</dbReference>
<accession>A0ABP9QDM1</accession>
<dbReference type="InterPro" id="IPR041678">
    <property type="entry name" value="TetR_C_16"/>
</dbReference>
<evidence type="ECO:0000313" key="4">
    <source>
        <dbReference type="EMBL" id="GAA5160186.1"/>
    </source>
</evidence>
<dbReference type="SUPFAM" id="SSF46689">
    <property type="entry name" value="Homeodomain-like"/>
    <property type="match status" value="1"/>
</dbReference>
<feature type="DNA-binding region" description="H-T-H motif" evidence="2">
    <location>
        <begin position="31"/>
        <end position="50"/>
    </location>
</feature>
<evidence type="ECO:0000313" key="5">
    <source>
        <dbReference type="Proteomes" id="UP001428817"/>
    </source>
</evidence>
<dbReference type="Pfam" id="PF00440">
    <property type="entry name" value="TetR_N"/>
    <property type="match status" value="1"/>
</dbReference>
<evidence type="ECO:0000256" key="1">
    <source>
        <dbReference type="ARBA" id="ARBA00023125"/>
    </source>
</evidence>
<reference evidence="5" key="1">
    <citation type="journal article" date="2019" name="Int. J. Syst. Evol. Microbiol.">
        <title>The Global Catalogue of Microorganisms (GCM) 10K type strain sequencing project: providing services to taxonomists for standard genome sequencing and annotation.</title>
        <authorList>
            <consortium name="The Broad Institute Genomics Platform"/>
            <consortium name="The Broad Institute Genome Sequencing Center for Infectious Disease"/>
            <person name="Wu L."/>
            <person name="Ma J."/>
        </authorList>
    </citation>
    <scope>NUCLEOTIDE SEQUENCE [LARGE SCALE GENOMIC DNA]</scope>
    <source>
        <strain evidence="5">JCM 18303</strain>
    </source>
</reference>
<comment type="caution">
    <text evidence="4">The sequence shown here is derived from an EMBL/GenBank/DDBJ whole genome shotgun (WGS) entry which is preliminary data.</text>
</comment>
<dbReference type="PRINTS" id="PR00455">
    <property type="entry name" value="HTHTETR"/>
</dbReference>
<dbReference type="PANTHER" id="PTHR30055:SF235">
    <property type="entry name" value="TRANSCRIPTIONAL REGULATORY PROTEIN"/>
    <property type="match status" value="1"/>
</dbReference>
<keyword evidence="5" id="KW-1185">Reference proteome</keyword>
<dbReference type="Gene3D" id="1.10.10.60">
    <property type="entry name" value="Homeodomain-like"/>
    <property type="match status" value="1"/>
</dbReference>
<organism evidence="4 5">
    <name type="scientific">Pseudonocardia eucalypti</name>
    <dbReference type="NCBI Taxonomy" id="648755"/>
    <lineage>
        <taxon>Bacteria</taxon>
        <taxon>Bacillati</taxon>
        <taxon>Actinomycetota</taxon>
        <taxon>Actinomycetes</taxon>
        <taxon>Pseudonocardiales</taxon>
        <taxon>Pseudonocardiaceae</taxon>
        <taxon>Pseudonocardia</taxon>
    </lineage>
</organism>
<evidence type="ECO:0000256" key="2">
    <source>
        <dbReference type="PROSITE-ProRule" id="PRU00335"/>
    </source>
</evidence>
<feature type="domain" description="HTH tetR-type" evidence="3">
    <location>
        <begin position="8"/>
        <end position="68"/>
    </location>
</feature>